<protein>
    <recommendedName>
        <fullName evidence="4">Activin types I and II receptor domain-containing protein</fullName>
    </recommendedName>
</protein>
<evidence type="ECO:0000256" key="1">
    <source>
        <dbReference type="SAM" id="SignalP"/>
    </source>
</evidence>
<comment type="caution">
    <text evidence="2">The sequence shown here is derived from an EMBL/GenBank/DDBJ whole genome shotgun (WGS) entry which is preliminary data.</text>
</comment>
<dbReference type="AlphaFoldDB" id="A0AAN5ICG9"/>
<organism evidence="2 3">
    <name type="scientific">Pristionchus mayeri</name>
    <dbReference type="NCBI Taxonomy" id="1317129"/>
    <lineage>
        <taxon>Eukaryota</taxon>
        <taxon>Metazoa</taxon>
        <taxon>Ecdysozoa</taxon>
        <taxon>Nematoda</taxon>
        <taxon>Chromadorea</taxon>
        <taxon>Rhabditida</taxon>
        <taxon>Rhabditina</taxon>
        <taxon>Diplogasteromorpha</taxon>
        <taxon>Diplogasteroidea</taxon>
        <taxon>Neodiplogasteridae</taxon>
        <taxon>Pristionchus</taxon>
    </lineage>
</organism>
<evidence type="ECO:0008006" key="4">
    <source>
        <dbReference type="Google" id="ProtNLM"/>
    </source>
</evidence>
<sequence>SIPRSVLSRSSMNFFLVLSLAALVTANVRMRPGNKHFQAEHDRVVDSKLYEPGPFSCYIKEAGDTEFTVKLCGMDGSSLLSTPERRQVANYPVCMAIKTKLGYTHTCLDMPGGNELHRCSKENCLEKVLSDEVSTCCCTSSLCNGFMTPNPHQQ</sequence>
<feature type="non-terminal residue" evidence="2">
    <location>
        <position position="1"/>
    </location>
</feature>
<accession>A0AAN5ICG9</accession>
<gene>
    <name evidence="2" type="ORF">PMAYCL1PPCAC_27856</name>
</gene>
<reference evidence="3" key="1">
    <citation type="submission" date="2022-10" db="EMBL/GenBank/DDBJ databases">
        <title>Genome assembly of Pristionchus species.</title>
        <authorList>
            <person name="Yoshida K."/>
            <person name="Sommer R.J."/>
        </authorList>
    </citation>
    <scope>NUCLEOTIDE SEQUENCE [LARGE SCALE GENOMIC DNA]</scope>
    <source>
        <strain evidence="3">RS5460</strain>
    </source>
</reference>
<evidence type="ECO:0000313" key="3">
    <source>
        <dbReference type="Proteomes" id="UP001328107"/>
    </source>
</evidence>
<feature type="chain" id="PRO_5042956873" description="Activin types I and II receptor domain-containing protein" evidence="1">
    <location>
        <begin position="27"/>
        <end position="154"/>
    </location>
</feature>
<evidence type="ECO:0000313" key="2">
    <source>
        <dbReference type="EMBL" id="GMR57661.1"/>
    </source>
</evidence>
<name>A0AAN5ICG9_9BILA</name>
<keyword evidence="1" id="KW-0732">Signal</keyword>
<feature type="signal peptide" evidence="1">
    <location>
        <begin position="1"/>
        <end position="26"/>
    </location>
</feature>
<dbReference type="Proteomes" id="UP001328107">
    <property type="component" value="Unassembled WGS sequence"/>
</dbReference>
<dbReference type="EMBL" id="BTRK01000006">
    <property type="protein sequence ID" value="GMR57661.1"/>
    <property type="molecule type" value="Genomic_DNA"/>
</dbReference>
<keyword evidence="3" id="KW-1185">Reference proteome</keyword>
<proteinExistence type="predicted"/>